<proteinExistence type="predicted"/>
<name>A0A2P0ZGE9_9SYNE</name>
<sequence length="80" mass="9440">MTKISIVDLHPIDVQNLNYSDSLTDQECDLIKGGNVRAVVRAFRVGYRIGQWLNDNTRIQEYIREGLDRFDERLRDWDGR</sequence>
<dbReference type="EMBL" id="MG373769">
    <property type="protein sequence ID" value="AVH79525.1"/>
    <property type="molecule type" value="Genomic_DNA"/>
</dbReference>
<protein>
    <submittedName>
        <fullName evidence="1">Uncharacterized protein</fullName>
    </submittedName>
</protein>
<evidence type="ECO:0000313" key="1">
    <source>
        <dbReference type="EMBL" id="AVH79525.1"/>
    </source>
</evidence>
<organism evidence="1">
    <name type="scientific">Synechococcus sp. PCC 9341</name>
    <dbReference type="NCBI Taxonomy" id="2099386"/>
    <lineage>
        <taxon>Bacteria</taxon>
        <taxon>Bacillati</taxon>
        <taxon>Cyanobacteriota</taxon>
        <taxon>Cyanophyceae</taxon>
        <taxon>Synechococcales</taxon>
        <taxon>Synechococcaceae</taxon>
        <taxon>Synechococcus</taxon>
    </lineage>
</organism>
<accession>A0A2P0ZGE9</accession>
<reference evidence="1" key="1">
    <citation type="journal article" date="2018" name="Science">
        <title>Natural noncanonical protein splicing yields products with diverse ?-amino acid residues.</title>
        <authorList>
            <person name="Morinaka B.I."/>
            <person name="Lakis E."/>
            <person name="Verest M."/>
            <person name="Helf M.J."/>
            <person name="Scalvenzi T."/>
            <person name="Vagstad A.L."/>
            <person name="Sims J."/>
            <person name="Sunagawa S."/>
            <person name="Gugger M."/>
            <person name="Piel J."/>
        </authorList>
    </citation>
    <scope>NUCLEOTIDE SEQUENCE</scope>
    <source>
        <strain evidence="1">PCC 9341</strain>
    </source>
</reference>
<dbReference type="AlphaFoldDB" id="A0A2P0ZGE9"/>